<proteinExistence type="predicted"/>
<dbReference type="OrthoDB" id="9801870at2"/>
<name>A0A175S1K3_9MICO</name>
<comment type="caution">
    <text evidence="1">The sequence shown here is derived from an EMBL/GenBank/DDBJ whole genome shotgun (WGS) entry which is preliminary data.</text>
</comment>
<accession>A0A175S1K3</accession>
<organism evidence="1 2">
    <name type="scientific">Curtobacterium luteum</name>
    <dbReference type="NCBI Taxonomy" id="33881"/>
    <lineage>
        <taxon>Bacteria</taxon>
        <taxon>Bacillati</taxon>
        <taxon>Actinomycetota</taxon>
        <taxon>Actinomycetes</taxon>
        <taxon>Micrococcales</taxon>
        <taxon>Microbacteriaceae</taxon>
        <taxon>Curtobacterium</taxon>
    </lineage>
</organism>
<dbReference type="Proteomes" id="UP000078252">
    <property type="component" value="Unassembled WGS sequence"/>
</dbReference>
<dbReference type="PIRSF" id="PIRSF008546">
    <property type="entry name" value="UCP008546"/>
    <property type="match status" value="1"/>
</dbReference>
<protein>
    <submittedName>
        <fullName evidence="1">Calpastatin</fullName>
    </submittedName>
</protein>
<evidence type="ECO:0000313" key="2">
    <source>
        <dbReference type="Proteomes" id="UP000078252"/>
    </source>
</evidence>
<dbReference type="PATRIC" id="fig|33881.3.peg.2518"/>
<dbReference type="SUPFAM" id="SSF140736">
    <property type="entry name" value="Rv1873-like"/>
    <property type="match status" value="1"/>
</dbReference>
<dbReference type="InterPro" id="IPR014937">
    <property type="entry name" value="DUF1810"/>
</dbReference>
<reference evidence="1 2" key="1">
    <citation type="journal article" date="2016" name="Front. Microbiol.">
        <title>Genomic Resource of Rice Seed Associated Bacteria.</title>
        <authorList>
            <person name="Midha S."/>
            <person name="Bansal K."/>
            <person name="Sharma S."/>
            <person name="Kumar N."/>
            <person name="Patil P.P."/>
            <person name="Chaudhry V."/>
            <person name="Patil P.B."/>
        </authorList>
    </citation>
    <scope>NUCLEOTIDE SEQUENCE [LARGE SCALE GENOMIC DNA]</scope>
    <source>
        <strain evidence="1 2">NS184</strain>
    </source>
</reference>
<dbReference type="AlphaFoldDB" id="A0A175S1K3"/>
<dbReference type="Gene3D" id="1.25.40.380">
    <property type="entry name" value="Protein of unknown function DUF1810"/>
    <property type="match status" value="1"/>
</dbReference>
<dbReference type="STRING" id="33881.NS184_01080"/>
<dbReference type="EMBL" id="LDQC01000006">
    <property type="protein sequence ID" value="KTR10931.1"/>
    <property type="molecule type" value="Genomic_DNA"/>
</dbReference>
<dbReference type="Pfam" id="PF08837">
    <property type="entry name" value="DUF1810"/>
    <property type="match status" value="1"/>
</dbReference>
<gene>
    <name evidence="1" type="ORF">NS184_01080</name>
</gene>
<dbReference type="RefSeq" id="WP_058724332.1">
    <property type="nucleotide sequence ID" value="NZ_LDQC01000006.1"/>
</dbReference>
<evidence type="ECO:0000313" key="1">
    <source>
        <dbReference type="EMBL" id="KTR10931.1"/>
    </source>
</evidence>
<dbReference type="InterPro" id="IPR036287">
    <property type="entry name" value="Rv1873-like_sf"/>
</dbReference>
<sequence length="151" mass="16245">MTDDDLVRFVTAQEGVHETAVAELRSGRKRTHWMWFVFPQLAGLGRSPTAQHFAITGVDQAARYLADPVLGPRLLDAVAVLTEAPAPSVEALLGGIDAVKARSSLTLFARAAADPAPFRAALDRWYGGEEDPATLRLLDDTGRVPRPSGGR</sequence>